<organism evidence="7 8">
    <name type="scientific">Esox lucius</name>
    <name type="common">Northern pike</name>
    <dbReference type="NCBI Taxonomy" id="8010"/>
    <lineage>
        <taxon>Eukaryota</taxon>
        <taxon>Metazoa</taxon>
        <taxon>Chordata</taxon>
        <taxon>Craniata</taxon>
        <taxon>Vertebrata</taxon>
        <taxon>Euteleostomi</taxon>
        <taxon>Actinopterygii</taxon>
        <taxon>Neopterygii</taxon>
        <taxon>Teleostei</taxon>
        <taxon>Protacanthopterygii</taxon>
        <taxon>Esociformes</taxon>
        <taxon>Esocidae</taxon>
        <taxon>Esox</taxon>
    </lineage>
</organism>
<evidence type="ECO:0000313" key="7">
    <source>
        <dbReference type="Ensembl" id="ENSELUP00000096509.1"/>
    </source>
</evidence>
<keyword evidence="5" id="KW-0496">Mitochondrion</keyword>
<keyword evidence="3" id="KW-0999">Mitochondrion inner membrane</keyword>
<dbReference type="InterPro" id="IPR018796">
    <property type="entry name" value="COA8"/>
</dbReference>
<comment type="subcellular location">
    <subcellularLocation>
        <location evidence="1">Mitochondrion inner membrane</location>
        <topology evidence="1">Peripheral membrane protein</topology>
        <orientation evidence="1">Matrix side</orientation>
    </subcellularLocation>
</comment>
<evidence type="ECO:0008006" key="9">
    <source>
        <dbReference type="Google" id="ProtNLM"/>
    </source>
</evidence>
<accession>A0AAY5L5U4</accession>
<name>A0AAY5L5U4_ESOLU</name>
<dbReference type="GeneTree" id="ENSGT00390000008212"/>
<keyword evidence="4" id="KW-0809">Transit peptide</keyword>
<dbReference type="PANTHER" id="PTHR31107:SF2">
    <property type="entry name" value="CYTOCHROME C OXIDASE ASSEMBLY FACTOR 8"/>
    <property type="match status" value="1"/>
</dbReference>
<dbReference type="PANTHER" id="PTHR31107">
    <property type="entry name" value="APOPTOGENIC PROTEIN 1, MITOCHONDRIAL"/>
    <property type="match status" value="1"/>
</dbReference>
<dbReference type="Ensembl" id="ENSELUT00000111647.1">
    <property type="protein sequence ID" value="ENSELUP00000096509.1"/>
    <property type="gene ID" value="ENSELUG00000012568.3"/>
</dbReference>
<keyword evidence="6" id="KW-0472">Membrane</keyword>
<evidence type="ECO:0000256" key="3">
    <source>
        <dbReference type="ARBA" id="ARBA00022792"/>
    </source>
</evidence>
<dbReference type="GO" id="GO:0097193">
    <property type="term" value="P:intrinsic apoptotic signaling pathway"/>
    <property type="evidence" value="ECO:0007669"/>
    <property type="project" value="InterPro"/>
</dbReference>
<dbReference type="AlphaFoldDB" id="A0AAY5L5U4"/>
<dbReference type="Proteomes" id="UP000265140">
    <property type="component" value="Chromosome 15"/>
</dbReference>
<evidence type="ECO:0000256" key="6">
    <source>
        <dbReference type="ARBA" id="ARBA00023136"/>
    </source>
</evidence>
<comment type="similarity">
    <text evidence="2">Belongs to the COA8 family.</text>
</comment>
<evidence type="ECO:0000313" key="8">
    <source>
        <dbReference type="Proteomes" id="UP000265140"/>
    </source>
</evidence>
<proteinExistence type="inferred from homology"/>
<evidence type="ECO:0000256" key="4">
    <source>
        <dbReference type="ARBA" id="ARBA00022946"/>
    </source>
</evidence>
<dbReference type="Pfam" id="PF10231">
    <property type="entry name" value="COA8"/>
    <property type="match status" value="1"/>
</dbReference>
<sequence length="216" mass="25223">MTLKTTVYFLRKSLCHDMRCISENVRRCCSNQPNKRDHSFKRSPFVPPADSKHDWIGPPHRLSNLRPIIYQIPENETELEKQLRILRQETEDWNHAFWTNQNITFNKSKEAFILSQLKEKGMTEKDEKEKGLYIAKKWQSFTNISWMKTALGITITIRSGTDATSPSLCLWAGWRSTNSGECLLRKQVERKAAPPYDTDMIKGYLLYTVQVMCLMS</sequence>
<keyword evidence="8" id="KW-1185">Reference proteome</keyword>
<reference evidence="7" key="3">
    <citation type="submission" date="2025-09" db="UniProtKB">
        <authorList>
            <consortium name="Ensembl"/>
        </authorList>
    </citation>
    <scope>IDENTIFICATION</scope>
</reference>
<protein>
    <recommendedName>
        <fullName evidence="9">Cytochrome c oxidase assembly factor 8</fullName>
    </recommendedName>
</protein>
<evidence type="ECO:0000256" key="1">
    <source>
        <dbReference type="ARBA" id="ARBA00004443"/>
    </source>
</evidence>
<evidence type="ECO:0000256" key="2">
    <source>
        <dbReference type="ARBA" id="ARBA00005453"/>
    </source>
</evidence>
<evidence type="ECO:0000256" key="5">
    <source>
        <dbReference type="ARBA" id="ARBA00023128"/>
    </source>
</evidence>
<reference evidence="7" key="2">
    <citation type="submission" date="2025-08" db="UniProtKB">
        <authorList>
            <consortium name="Ensembl"/>
        </authorList>
    </citation>
    <scope>IDENTIFICATION</scope>
</reference>
<dbReference type="GO" id="GO:0005743">
    <property type="term" value="C:mitochondrial inner membrane"/>
    <property type="evidence" value="ECO:0007669"/>
    <property type="project" value="UniProtKB-SubCell"/>
</dbReference>
<reference evidence="7 8" key="1">
    <citation type="submission" date="2020-02" db="EMBL/GenBank/DDBJ databases">
        <title>Esox lucius (northern pike) genome, fEsoLuc1, primary haplotype.</title>
        <authorList>
            <person name="Myers G."/>
            <person name="Karagic N."/>
            <person name="Meyer A."/>
            <person name="Pippel M."/>
            <person name="Reichard M."/>
            <person name="Winkler S."/>
            <person name="Tracey A."/>
            <person name="Sims Y."/>
            <person name="Howe K."/>
            <person name="Rhie A."/>
            <person name="Formenti G."/>
            <person name="Durbin R."/>
            <person name="Fedrigo O."/>
            <person name="Jarvis E.D."/>
        </authorList>
    </citation>
    <scope>NUCLEOTIDE SEQUENCE [LARGE SCALE GENOMIC DNA]</scope>
</reference>